<accession>A0A835SNR9</accession>
<sequence>MSSSPGRAGSLLGGTARPSAADCPAPSPGRSLDAALAGTLGGSLLGAQSAALVQRMFRAVRRLPQSGSPEPVPSAYPGWQPQPRGGGGGDAGGSGAGPRRHSLDSSGLALQHEWGAAAGMLGGDAAAEEDEMAAVAAAAWEGASRLYLGSPVVDALAPARVHIAMGCASSLDPAAALRGSGAHVYAARASPQRAGLVAAGVYGSPGAGRGLGGEASPIRAGTSADAGALRWPGQLQQQQALLPHQLPPQQHLPQHQPQQYPGYPGAPAVLEQSAQPEQGWPQAGVPGLPSGAAQVPETGAPAAATVHLSAAHPPLHAQPASGAAAGAISPAPSAPYAPMPGSSHDGLPGTPPTGSGAASAPPQPSTTTATPSAPATAACGSTQQTQPAHTLAAATFEHVHRMLASLTMPAAAACAAPAAEATGGASVGGGSNGAAFGPGGKPPAPPEAAGAVWPACGEESPRGGSYGAATGMTGAPAAGLLDAGYAGMPAMPYLAAPPGCAGLLPVHLSPSMSDAVPRPHQPGGWNFDAVVQQSLDESANGHLRPPPLEAFSTAWASASAAWMQSVGRAAAAEREAQREAVWEVAAQLAEAVRERRHVEAYLEATAPAPGGGGTGDSAGIPAERLARLRALATASGAPPAVTLALLAELEDRLRLKAALTALRAAAEAAAHRAELLDSREGPGGPLAAAAWRCWWRAARWRLALRGRVQAAAARRQKLLAARVLLGWCGLVAARRDLAQRRATLTARFARQRLATRFHAWRQLCRRHAELRSILAACRAAAQRRALVRWRAGAARAATSARQRAAADLHFRRRLLLAALAHWRYLHVARSLGRVWEAALERRRVLALAGRALRVWHFYARRCRQLIRQLSSQRAAAAASSGAAPMVVAEAALPAPLQLAALPGIRSALLAAARSFMRDMSDELLHLRAFLRFTRPAPDSAQPGGGGDAAVGAGAGGGGAAAAARGGSGGGASGGGASLPARMSVALGWAGIRDVEEGGRGAQQGEGAEEEGDGAVSPRLLISGQWRHKQAVLLLLAQLKQVERMAAEVDAQLAAADRAGREARARLQERSEELQRRADSSRGALEAAHAEQQQLQADLEELDREAQAVVGYLSRCRAVSQAAAEKVRTVERQLAEAEAIHAQAAEALQAAAGREQEQRAALQALEQALKPELAAEAAHAEAAARQRQAQASAQAAAAAAALSASTTALEAAREGERAGRERLLAAQRRLSEALGLKSALMAHLREVTAEAAVAPRYAAPRHALRVGEAQSQVVEAAKVVSLAEFEVQELVTAVEKLSTATRAAEATLSKAQAAAAAPSSLPSPPQAEQAQQQALATPGSAAAVAAARVNAAAEQLAAACAAAAEAAELEQGAREAVVMLQARLQGLRQALQGEMDLGGDAPTAAAPEAAEQQAAAEAAADAAGQQQAVLLEPLVARQRAIGAELEAVRARAEAALTELRAVLAAAAEIPPAVEAAEVARRAQLLQLQPSAAKLQQSGAQLRGRLGRYPGELVRALGRVVEAYGVEACQDATGEWQVRNLPPQWQRRLRPGRLAAAGCASDDDSSLGLASSPVAWGRRRGAASPPAPGIHAAAGGGGDASTGAAPRLSPGRSPNGLSCMSAAQLARMARSALASAAARAPEARTDCSPLRSARRRSRSSSGDGTGEGAGGGGGICFGPPTFTQYPGSEGRGHKRGVWPQGEGGRRDVSSDSGEGRSGPSAAALSPALSPAAAGGGQASRSWRQQKKVARVLGFAPAASHDGPLLPRLPPAAPSSPRGVFARVMGQEEVGERDDSSSPSSGAGEGRAAGSGSAADPVTSVSFGGWGAPPQPGAAASAAEGAAPAPWPHAELAAAAGTAEHLNCEPPTSGVGAGPGAPCGDGGTAAVGGLVAKSVEDAACLFYLRKLSNKAFQALRSYAAAMVTLAAALQRAADAARLHWALHLLQQAVAEPRRRAAAFAAFAAAFRAWAAWRLFVQAHQQEAVLVALLRAAARDRLLRRVLRWWNAWRLRREAKLRADTDARDQHRRWLLLRWRAGIRVRQHSKQRKAAVADVYRLSLLRRCLRYWRHVLRARQLLHRVFSIAEALWEEYTDTLQTLGAEYCALRRAFDQLRRYRQHRAAKRAQRINEQAAVVFRESLLRVRAFSAWTALVAAVWQERFVSRLALRLLRAWRKHAHRQREDPISLCSLRARLRARGFAGERDVRRRWLQRCALAALGAPFTEPRRHYRRSLAARALRALWELPERRAGLAEEHWRRHVRGRLRLAVLQQWREVTERRAHIRRATALAAAWRKRRAQYLALVAWSAWVHAGRAKRRLLSTASLHRDRRLQSRALLAWARLRAQRYDVAVAHDTARRLRRCVAGWLGLATAEWDKREALIATMAELDGGAGLTAQPRRHRHLELYEQEQRACQDLLQQLALQQARQPGARQPGAQQQPEPVTGVLSPQRHQQRGPTGRAGPKAMARVTFLPTPGSGSSSTSGAHCPPVVQACMGTAGQAAARRAAGAPTVTAAPCARRNAPRPNLDWRKHGRALAPLNPVSRGAALEAACSSHDAYGATPEAAPSHEVSIQIAAAASGGGRPADVWVAEQGRQPLQPCSPDNAYSPTAGMRF</sequence>
<dbReference type="PANTHER" id="PTHR24216">
    <property type="entry name" value="PAXILLIN-RELATED"/>
    <property type="match status" value="1"/>
</dbReference>
<evidence type="ECO:0008006" key="4">
    <source>
        <dbReference type="Google" id="ProtNLM"/>
    </source>
</evidence>
<feature type="region of interest" description="Disordered" evidence="1">
    <location>
        <begin position="247"/>
        <end position="299"/>
    </location>
</feature>
<evidence type="ECO:0000313" key="3">
    <source>
        <dbReference type="Proteomes" id="UP000650467"/>
    </source>
</evidence>
<feature type="region of interest" description="Disordered" evidence="1">
    <location>
        <begin position="436"/>
        <end position="465"/>
    </location>
</feature>
<name>A0A835SNR9_CHLIN</name>
<reference evidence="2" key="1">
    <citation type="journal article" date="2020" name="bioRxiv">
        <title>Comparative genomics of Chlamydomonas.</title>
        <authorList>
            <person name="Craig R.J."/>
            <person name="Hasan A.R."/>
            <person name="Ness R.W."/>
            <person name="Keightley P.D."/>
        </authorList>
    </citation>
    <scope>NUCLEOTIDE SEQUENCE</scope>
    <source>
        <strain evidence="2">SAG 7.73</strain>
    </source>
</reference>
<feature type="region of interest" description="Disordered" evidence="1">
    <location>
        <begin position="64"/>
        <end position="106"/>
    </location>
</feature>
<feature type="compositionally biased region" description="Low complexity" evidence="1">
    <location>
        <begin position="247"/>
        <end position="268"/>
    </location>
</feature>
<feature type="compositionally biased region" description="Low complexity" evidence="1">
    <location>
        <begin position="2419"/>
        <end position="2434"/>
    </location>
</feature>
<protein>
    <recommendedName>
        <fullName evidence="4">Sfi1 spindle body domain-containing protein</fullName>
    </recommendedName>
</protein>
<feature type="region of interest" description="Disordered" evidence="1">
    <location>
        <begin position="1575"/>
        <end position="1614"/>
    </location>
</feature>
<feature type="region of interest" description="Disordered" evidence="1">
    <location>
        <begin position="1755"/>
        <end position="1842"/>
    </location>
</feature>
<feature type="compositionally biased region" description="Low complexity" evidence="1">
    <location>
        <begin position="352"/>
        <end position="382"/>
    </location>
</feature>
<feature type="compositionally biased region" description="Basic and acidic residues" evidence="1">
    <location>
        <begin position="1064"/>
        <end position="1079"/>
    </location>
</feature>
<feature type="compositionally biased region" description="Low complexity" evidence="1">
    <location>
        <begin position="1715"/>
        <end position="1730"/>
    </location>
</feature>
<dbReference type="EMBL" id="JAEHOC010000027">
    <property type="protein sequence ID" value="KAG2430448.1"/>
    <property type="molecule type" value="Genomic_DNA"/>
</dbReference>
<feature type="region of interest" description="Disordered" evidence="1">
    <location>
        <begin position="1634"/>
        <end position="1742"/>
    </location>
</feature>
<dbReference type="PANTHER" id="PTHR24216:SF65">
    <property type="entry name" value="PAXILLIN-LIKE PROTEIN 1"/>
    <property type="match status" value="1"/>
</dbReference>
<comment type="caution">
    <text evidence="2">The sequence shown here is derived from an EMBL/GenBank/DDBJ whole genome shotgun (WGS) entry which is preliminary data.</text>
</comment>
<feature type="region of interest" description="Disordered" evidence="1">
    <location>
        <begin position="2589"/>
        <end position="2608"/>
    </location>
</feature>
<organism evidence="2 3">
    <name type="scientific">Chlamydomonas incerta</name>
    <dbReference type="NCBI Taxonomy" id="51695"/>
    <lineage>
        <taxon>Eukaryota</taxon>
        <taxon>Viridiplantae</taxon>
        <taxon>Chlorophyta</taxon>
        <taxon>core chlorophytes</taxon>
        <taxon>Chlorophyceae</taxon>
        <taxon>CS clade</taxon>
        <taxon>Chlamydomonadales</taxon>
        <taxon>Chlamydomonadaceae</taxon>
        <taxon>Chlamydomonas</taxon>
    </lineage>
</organism>
<feature type="compositionally biased region" description="Gly residues" evidence="1">
    <location>
        <begin position="1661"/>
        <end position="1674"/>
    </location>
</feature>
<feature type="region of interest" description="Disordered" evidence="1">
    <location>
        <begin position="334"/>
        <end position="384"/>
    </location>
</feature>
<dbReference type="OrthoDB" id="551272at2759"/>
<evidence type="ECO:0000256" key="1">
    <source>
        <dbReference type="SAM" id="MobiDB-lite"/>
    </source>
</evidence>
<feature type="region of interest" description="Disordered" evidence="1">
    <location>
        <begin position="1314"/>
        <end position="1333"/>
    </location>
</feature>
<keyword evidence="3" id="KW-1185">Reference proteome</keyword>
<feature type="region of interest" description="Disordered" evidence="1">
    <location>
        <begin position="1"/>
        <end position="35"/>
    </location>
</feature>
<proteinExistence type="predicted"/>
<feature type="region of interest" description="Disordered" evidence="1">
    <location>
        <begin position="2419"/>
        <end position="2458"/>
    </location>
</feature>
<feature type="region of interest" description="Disordered" evidence="1">
    <location>
        <begin position="1064"/>
        <end position="1086"/>
    </location>
</feature>
<feature type="compositionally biased region" description="Low complexity" evidence="1">
    <location>
        <begin position="1830"/>
        <end position="1842"/>
    </location>
</feature>
<feature type="compositionally biased region" description="Gly residues" evidence="1">
    <location>
        <begin position="84"/>
        <end position="96"/>
    </location>
</feature>
<gene>
    <name evidence="2" type="ORF">HXX76_009971</name>
</gene>
<dbReference type="Proteomes" id="UP000650467">
    <property type="component" value="Unassembled WGS sequence"/>
</dbReference>
<evidence type="ECO:0000313" key="2">
    <source>
        <dbReference type="EMBL" id="KAG2430448.1"/>
    </source>
</evidence>